<evidence type="ECO:0000313" key="3">
    <source>
        <dbReference type="Proteomes" id="UP000242791"/>
    </source>
</evidence>
<proteinExistence type="predicted"/>
<dbReference type="Proteomes" id="UP000242791">
    <property type="component" value="Unassembled WGS sequence"/>
</dbReference>
<protein>
    <submittedName>
        <fullName evidence="2">Uncharacterized protein</fullName>
    </submittedName>
</protein>
<dbReference type="VEuPathDB" id="FungiDB:ACJ73_10178"/>
<dbReference type="EMBL" id="LGTZ01003487">
    <property type="protein sequence ID" value="OJD09630.1"/>
    <property type="molecule type" value="Genomic_DNA"/>
</dbReference>
<organism evidence="2 3">
    <name type="scientific">Blastomyces percursus</name>
    <dbReference type="NCBI Taxonomy" id="1658174"/>
    <lineage>
        <taxon>Eukaryota</taxon>
        <taxon>Fungi</taxon>
        <taxon>Dikarya</taxon>
        <taxon>Ascomycota</taxon>
        <taxon>Pezizomycotina</taxon>
        <taxon>Eurotiomycetes</taxon>
        <taxon>Eurotiomycetidae</taxon>
        <taxon>Onygenales</taxon>
        <taxon>Ajellomycetaceae</taxon>
        <taxon>Blastomyces</taxon>
    </lineage>
</organism>
<feature type="region of interest" description="Disordered" evidence="1">
    <location>
        <begin position="91"/>
        <end position="135"/>
    </location>
</feature>
<dbReference type="AlphaFoldDB" id="A0A1J9P081"/>
<evidence type="ECO:0000256" key="1">
    <source>
        <dbReference type="SAM" id="MobiDB-lite"/>
    </source>
</evidence>
<sequence>RIEFCTSALGITNRDPTKTTGKRKRTVEKVIAEIPPLESVKFLPMETPHRDPILNLPTNIDITSPYALFTLFFTEECSQNISDSTNLYAKLKRDNGDTDNEAPELSGAEEEEEDKDIPPDPLPANSPLPADSGDS</sequence>
<dbReference type="OrthoDB" id="10507521at2759"/>
<gene>
    <name evidence="2" type="ORF">ACJ73_10178</name>
</gene>
<reference evidence="2 3" key="1">
    <citation type="submission" date="2015-08" db="EMBL/GenBank/DDBJ databases">
        <title>Emmonsia species relationships and genome sequence.</title>
        <authorList>
            <person name="Cuomo C.A."/>
            <person name="Schwartz I.S."/>
            <person name="Kenyon C."/>
            <person name="De Hoog G.S."/>
            <person name="Govender N.P."/>
            <person name="Botha A."/>
            <person name="Moreno L."/>
            <person name="De Vries M."/>
            <person name="Munoz J.F."/>
            <person name="Stielow J.B."/>
        </authorList>
    </citation>
    <scope>NUCLEOTIDE SEQUENCE [LARGE SCALE GENOMIC DNA]</scope>
    <source>
        <strain evidence="2 3">EI222</strain>
    </source>
</reference>
<comment type="caution">
    <text evidence="2">The sequence shown here is derived from an EMBL/GenBank/DDBJ whole genome shotgun (WGS) entry which is preliminary data.</text>
</comment>
<name>A0A1J9P081_9EURO</name>
<evidence type="ECO:0000313" key="2">
    <source>
        <dbReference type="EMBL" id="OJD09630.1"/>
    </source>
</evidence>
<feature type="non-terminal residue" evidence="2">
    <location>
        <position position="1"/>
    </location>
</feature>
<accession>A0A1J9P081</accession>
<feature type="compositionally biased region" description="Acidic residues" evidence="1">
    <location>
        <begin position="97"/>
        <end position="115"/>
    </location>
</feature>
<keyword evidence="3" id="KW-1185">Reference proteome</keyword>